<feature type="transmembrane region" description="Helical" evidence="5">
    <location>
        <begin position="135"/>
        <end position="152"/>
    </location>
</feature>
<sequence length="205" mass="22594">MSEQAKQSSSWTMLLDYGPLIVFFVAYKLAGSGLQGSLVATLAFMVAVIISIAVGLLVVKRVSPMVWISTALILGFGAITLYLRDPKFIQMKPTFIYLGFAAMLGGGLLRGKALLKWLFGPVFPGLTEEGWRKLSLNWALFFLALAVANEVMRATLTFDTWLTIKVWGVTVVSLVFAVANMPMLLRHGLDPSAKRNPLRRRPSNE</sequence>
<reference evidence="6 7" key="1">
    <citation type="submission" date="2020-08" db="EMBL/GenBank/DDBJ databases">
        <title>Genome sequence of Sphingomonas daechungensis KACC 18115T.</title>
        <authorList>
            <person name="Hyun D.-W."/>
            <person name="Bae J.-W."/>
        </authorList>
    </citation>
    <scope>NUCLEOTIDE SEQUENCE [LARGE SCALE GENOMIC DNA]</scope>
    <source>
        <strain evidence="6 7">KACC 18115</strain>
    </source>
</reference>
<accession>A0ABX6SYP2</accession>
<evidence type="ECO:0000256" key="2">
    <source>
        <dbReference type="ARBA" id="ARBA00022692"/>
    </source>
</evidence>
<evidence type="ECO:0000313" key="7">
    <source>
        <dbReference type="Proteomes" id="UP000516134"/>
    </source>
</evidence>
<evidence type="ECO:0000256" key="3">
    <source>
        <dbReference type="ARBA" id="ARBA00022989"/>
    </source>
</evidence>
<feature type="transmembrane region" description="Helical" evidence="5">
    <location>
        <begin position="65"/>
        <end position="83"/>
    </location>
</feature>
<dbReference type="RefSeq" id="WP_187714139.1">
    <property type="nucleotide sequence ID" value="NZ_CP060780.1"/>
</dbReference>
<comment type="function">
    <text evidence="5">Plays a role in cell envelope biogenesis, maintenance of cell envelope integrity and membrane homeostasis.</text>
</comment>
<dbReference type="HAMAP" id="MF_00189">
    <property type="entry name" value="YciB"/>
    <property type="match status" value="1"/>
</dbReference>
<dbReference type="PANTHER" id="PTHR36917:SF1">
    <property type="entry name" value="INNER MEMBRANE-SPANNING PROTEIN YCIB"/>
    <property type="match status" value="1"/>
</dbReference>
<dbReference type="EMBL" id="CP060780">
    <property type="protein sequence ID" value="QNP42707.1"/>
    <property type="molecule type" value="Genomic_DNA"/>
</dbReference>
<comment type="subcellular location">
    <subcellularLocation>
        <location evidence="5">Cell inner membrane</location>
        <topology evidence="5">Multi-pass membrane protein</topology>
    </subcellularLocation>
</comment>
<keyword evidence="2 5" id="KW-0812">Transmembrane</keyword>
<dbReference type="PANTHER" id="PTHR36917">
    <property type="entry name" value="INTRACELLULAR SEPTATION PROTEIN A-RELATED"/>
    <property type="match status" value="1"/>
</dbReference>
<keyword evidence="5" id="KW-0997">Cell inner membrane</keyword>
<evidence type="ECO:0000313" key="6">
    <source>
        <dbReference type="EMBL" id="QNP42707.1"/>
    </source>
</evidence>
<name>A0ABX6SYP2_9SPHN</name>
<comment type="similarity">
    <text evidence="5">Belongs to the YciB family.</text>
</comment>
<keyword evidence="4 5" id="KW-0472">Membrane</keyword>
<organism evidence="6 7">
    <name type="scientific">Sphingomonas daechungensis</name>
    <dbReference type="NCBI Taxonomy" id="1176646"/>
    <lineage>
        <taxon>Bacteria</taxon>
        <taxon>Pseudomonadati</taxon>
        <taxon>Pseudomonadota</taxon>
        <taxon>Alphaproteobacteria</taxon>
        <taxon>Sphingomonadales</taxon>
        <taxon>Sphingomonadaceae</taxon>
        <taxon>Sphingomonas</taxon>
    </lineage>
</organism>
<feature type="transmembrane region" description="Helical" evidence="5">
    <location>
        <begin position="95"/>
        <end position="115"/>
    </location>
</feature>
<evidence type="ECO:0000256" key="4">
    <source>
        <dbReference type="ARBA" id="ARBA00023136"/>
    </source>
</evidence>
<keyword evidence="7" id="KW-1185">Reference proteome</keyword>
<protein>
    <recommendedName>
        <fullName evidence="5">Inner membrane-spanning protein YciB</fullName>
    </recommendedName>
</protein>
<evidence type="ECO:0000256" key="5">
    <source>
        <dbReference type="HAMAP-Rule" id="MF_00189"/>
    </source>
</evidence>
<gene>
    <name evidence="5" type="primary">yciB</name>
    <name evidence="6" type="ORF">H9L15_11260</name>
</gene>
<keyword evidence="1 5" id="KW-1003">Cell membrane</keyword>
<evidence type="ECO:0000256" key="1">
    <source>
        <dbReference type="ARBA" id="ARBA00022475"/>
    </source>
</evidence>
<feature type="transmembrane region" description="Helical" evidence="5">
    <location>
        <begin position="12"/>
        <end position="30"/>
    </location>
</feature>
<feature type="transmembrane region" description="Helical" evidence="5">
    <location>
        <begin position="164"/>
        <end position="185"/>
    </location>
</feature>
<dbReference type="Proteomes" id="UP000516134">
    <property type="component" value="Chromosome"/>
</dbReference>
<proteinExistence type="inferred from homology"/>
<feature type="transmembrane region" description="Helical" evidence="5">
    <location>
        <begin position="37"/>
        <end position="59"/>
    </location>
</feature>
<dbReference type="InterPro" id="IPR006008">
    <property type="entry name" value="YciB"/>
</dbReference>
<dbReference type="Pfam" id="PF04279">
    <property type="entry name" value="IspA"/>
    <property type="match status" value="1"/>
</dbReference>
<keyword evidence="3 5" id="KW-1133">Transmembrane helix</keyword>